<dbReference type="RefSeq" id="WP_222596338.1">
    <property type="nucleotide sequence ID" value="NZ_BJVJ01000044.1"/>
</dbReference>
<dbReference type="InterPro" id="IPR036188">
    <property type="entry name" value="FAD/NAD-bd_sf"/>
</dbReference>
<proteinExistence type="predicted"/>
<comment type="caution">
    <text evidence="2">The sequence shown here is derived from an EMBL/GenBank/DDBJ whole genome shotgun (WGS) entry which is preliminary data.</text>
</comment>
<keyword evidence="3" id="KW-1185">Reference proteome</keyword>
<evidence type="ECO:0000313" key="3">
    <source>
        <dbReference type="Proteomes" id="UP000321685"/>
    </source>
</evidence>
<dbReference type="InterPro" id="IPR006076">
    <property type="entry name" value="FAD-dep_OxRdtase"/>
</dbReference>
<dbReference type="EMBL" id="BJVJ01000044">
    <property type="protein sequence ID" value="GEL25041.1"/>
    <property type="molecule type" value="Genomic_DNA"/>
</dbReference>
<name>A0A511DJR4_9PSEU</name>
<dbReference type="Proteomes" id="UP000321685">
    <property type="component" value="Unassembled WGS sequence"/>
</dbReference>
<dbReference type="Gene3D" id="3.30.9.10">
    <property type="entry name" value="D-Amino Acid Oxidase, subunit A, domain 2"/>
    <property type="match status" value="1"/>
</dbReference>
<sequence>MLNPSFPWWLEEALSSGPDEAPAPPCIGRSEADVVIVGGGYSGLWTALALRERNPDLDVAVLERDIVGAGPSGRNGGFLHGYWEQLPGLVEAFGKSAALELAYAGSAAQQAVVEFTKTRDEDIWATQAGIMMVATSQAQEAALDRAIDNAARLGVPDQVEALTHDDVAARCASSAFGRGVLFREAGTVQPARLARALRRAVVDAGVRLHEGTRVIDVVEGSSNRIVTELGEIRCREVVLATNSALTTDPVGRRSMVNLSSYMCVTEPIPDRLAELGWTGGEGIRDARMFLHYFRATHDGRIAFGAGSGPIGFRGGNADKMSYDQATVARMCNDFRELFPALRDVELTHAWGGPIDMASDHAPIVHTKPGTRIHYAMGLSGHGVNPSWIVGQVLASLATGRSDEWTSLPLCRASAPPLPPEPLRYLGGRAVRTAIMRIESSADSGTRPPLWARIGADLPRKLGVRVGTRR</sequence>
<evidence type="ECO:0000313" key="2">
    <source>
        <dbReference type="EMBL" id="GEL25041.1"/>
    </source>
</evidence>
<accession>A0A511DJR4</accession>
<dbReference type="GO" id="GO:0005737">
    <property type="term" value="C:cytoplasm"/>
    <property type="evidence" value="ECO:0007669"/>
    <property type="project" value="TreeGrafter"/>
</dbReference>
<dbReference type="SUPFAM" id="SSF51905">
    <property type="entry name" value="FAD/NAD(P)-binding domain"/>
    <property type="match status" value="1"/>
</dbReference>
<dbReference type="PANTHER" id="PTHR13847">
    <property type="entry name" value="SARCOSINE DEHYDROGENASE-RELATED"/>
    <property type="match status" value="1"/>
</dbReference>
<dbReference type="Pfam" id="PF01266">
    <property type="entry name" value="DAO"/>
    <property type="match status" value="1"/>
</dbReference>
<protein>
    <recommendedName>
        <fullName evidence="1">FAD dependent oxidoreductase domain-containing protein</fullName>
    </recommendedName>
</protein>
<feature type="domain" description="FAD dependent oxidoreductase" evidence="1">
    <location>
        <begin position="33"/>
        <end position="396"/>
    </location>
</feature>
<gene>
    <name evidence="2" type="ORF">PSU4_39950</name>
</gene>
<organism evidence="2 3">
    <name type="scientific">Pseudonocardia sulfidoxydans NBRC 16205</name>
    <dbReference type="NCBI Taxonomy" id="1223511"/>
    <lineage>
        <taxon>Bacteria</taxon>
        <taxon>Bacillati</taxon>
        <taxon>Actinomycetota</taxon>
        <taxon>Actinomycetes</taxon>
        <taxon>Pseudonocardiales</taxon>
        <taxon>Pseudonocardiaceae</taxon>
        <taxon>Pseudonocardia</taxon>
    </lineage>
</organism>
<dbReference type="Gene3D" id="3.50.50.60">
    <property type="entry name" value="FAD/NAD(P)-binding domain"/>
    <property type="match status" value="1"/>
</dbReference>
<dbReference type="PANTHER" id="PTHR13847:SF285">
    <property type="entry name" value="FAD DEPENDENT OXIDOREDUCTASE DOMAIN-CONTAINING PROTEIN"/>
    <property type="match status" value="1"/>
</dbReference>
<reference evidence="2 3" key="1">
    <citation type="submission" date="2019-07" db="EMBL/GenBank/DDBJ databases">
        <title>Whole genome shotgun sequence of Pseudonocardia sulfidoxydans NBRC 16205.</title>
        <authorList>
            <person name="Hosoyama A."/>
            <person name="Uohara A."/>
            <person name="Ohji S."/>
            <person name="Ichikawa N."/>
        </authorList>
    </citation>
    <scope>NUCLEOTIDE SEQUENCE [LARGE SCALE GENOMIC DNA]</scope>
    <source>
        <strain evidence="2 3">NBRC 16205</strain>
    </source>
</reference>
<evidence type="ECO:0000259" key="1">
    <source>
        <dbReference type="Pfam" id="PF01266"/>
    </source>
</evidence>
<dbReference type="AlphaFoldDB" id="A0A511DJR4"/>